<proteinExistence type="predicted"/>
<feature type="region of interest" description="Disordered" evidence="2">
    <location>
        <begin position="380"/>
        <end position="401"/>
    </location>
</feature>
<feature type="region of interest" description="Disordered" evidence="2">
    <location>
        <begin position="1791"/>
        <end position="1813"/>
    </location>
</feature>
<evidence type="ECO:0000313" key="4">
    <source>
        <dbReference type="Proteomes" id="UP001189429"/>
    </source>
</evidence>
<dbReference type="Proteomes" id="UP001189429">
    <property type="component" value="Unassembled WGS sequence"/>
</dbReference>
<gene>
    <name evidence="3" type="ORF">PCOR1329_LOCUS9235</name>
</gene>
<dbReference type="Gene3D" id="1.10.150.130">
    <property type="match status" value="1"/>
</dbReference>
<name>A0ABN9Q6G0_9DINO</name>
<feature type="compositionally biased region" description="Pro residues" evidence="2">
    <location>
        <begin position="549"/>
        <end position="562"/>
    </location>
</feature>
<feature type="compositionally biased region" description="Polar residues" evidence="2">
    <location>
        <begin position="120"/>
        <end position="141"/>
    </location>
</feature>
<feature type="region of interest" description="Disordered" evidence="2">
    <location>
        <begin position="1190"/>
        <end position="1223"/>
    </location>
</feature>
<feature type="region of interest" description="Disordered" evidence="2">
    <location>
        <begin position="761"/>
        <end position="780"/>
    </location>
</feature>
<evidence type="ECO:0000313" key="3">
    <source>
        <dbReference type="EMBL" id="CAK0801346.1"/>
    </source>
</evidence>
<feature type="region of interest" description="Disordered" evidence="2">
    <location>
        <begin position="2058"/>
        <end position="2082"/>
    </location>
</feature>
<dbReference type="PANTHER" id="PTHR45725:SF1">
    <property type="entry name" value="DISHEVELLED ASSOCIATED ACTIVATOR OF MORPHOGENESIS, ISOFORM D"/>
    <property type="match status" value="1"/>
</dbReference>
<accession>A0ABN9Q6G0</accession>
<dbReference type="InterPro" id="IPR051425">
    <property type="entry name" value="Formin_Homology"/>
</dbReference>
<feature type="compositionally biased region" description="Pro residues" evidence="2">
    <location>
        <begin position="723"/>
        <end position="732"/>
    </location>
</feature>
<dbReference type="EMBL" id="CAUYUJ010002558">
    <property type="protein sequence ID" value="CAK0801346.1"/>
    <property type="molecule type" value="Genomic_DNA"/>
</dbReference>
<sequence length="3135" mass="342616">MSEQAALSRAWFAGKEGGLCGRASVRREEGKSDYGAMSFVASRARKTKRVLRGPKQTAIVAAAKRLKKQGEEPTYAAIAAACPTAALNPDAEQPDREAAGGQASRCRQANASRTDGKQKANLSMANESSCGANSSNVTNGSAGPPDDAGPTDNTGDGDGYDEHGNDEFPGVFILGYRFVALQLAGFLRGVCCRKGQRTIPVTTADQINRDPQQVQLYGPGLEKEPPANFYRDLKTALRAGNPRHVVFSVDGQVARVPLKWSDARTNAHGLIIDYDTVYGATSRRLRKDLERAATKRLHLCRKVGPCQECEPLKAHLQSYAVVAADAVVDLDDLAERTPLGWCCVRTSRGIRGIPGCAWGLVRGAGGLCCLPCCCCPRRRRKPTTPAEEGPKPRDESDTEDEGIPCMAHRVGWRHAETGRVTLLAPRVQCGDKALEENTTLLTDDARVSPLTVGTQQEQAPLCAHHAALYQGMRRAQGCAKAKCNSLGYARRDGIMLCRPHYDESQQEKRREAQALQEARDAALSTTLAHAGPQGTPPQPPPLQHEGAAPGPPSPRPPQPPHGEAPRGGGGQSNPRLSIADLVSRLDGADGAPTSAVPSPPSGMECLREYLRDRELHPEEGDAGAQERLLNRYDWDQTQDVLKVLLRGAEEYERDGGRGLRTLEGEWRSQLRRLRDGYQEAVRPTLAPLAPQAPPGLTASIAHPFGGGAPTWGVGPAPATSPAAPRPLLPPGAPAASAPLPSLVGRGRTDLYHNLVGPILADGTRHAPPGERRAGVGGEIGPTGDSEMAAALKDIGLGIESLVKHNSESKSSKGTPQGLGREETALVFLARACNRFNVQVCPSYTGTSLYQAIKEAFVTSKGELSGLGWPTCVTSRLALGLAGLYFGARDQHSLLPHYLSVADFPKHSQEEHDNHVVPQDDRLEARPRAPATLAQWVKQAQNHARCFALIYGWEHYQERADAIEKLEKLAEEDSDVFPRERIYGWFEELNWRWREDLKDVHRQLLRISGKEWLRKEQLEFMALTPDSDGNPLLRMPTCFKLDLEDAWFRKTILPHLERQHSRTLWRLTHKALKAPGDARGAGAEPGAEGSPRRAYPAGKRLPPREAAESVTHAPIDEVAKKPYCWGAATHCGCQRTAAECGHSHRPFKGTLQQQHWTVQAQLTRRGGLKGDKPIPPTEVDGRIKQLREAAREEAAQKVREGVARRGQAGRGAGDASGAPPRSIRWAPPEELVSFAPTAAENELTETLRGPDYNWERDVDPPGPDTARAVEDTTAESPEDVGRRREQIAKIASLPEVGPLEQCSHHLQSYVKGRLLHSSLRGEDITVEGVLDELVRGGPAALAEEAGDYLDQLRRAGGAHLGPGSGYAEVLQPTWPADGGCGIGKLLVAGLALETADYRDSIHVSPGLREALQLGDQELEERQCMVIHIAAGLLDIEATRGDAQAPDAAWPPPTTDTLALAADLREELWAGASEATRALGETPEKLDRAEREVRGYIHDVLHPHHNKDYRSLCAFPLEPLSNVIPNFIRVDSLGRVNFESVSGAAASPESPNCWLLIHRRHMRLIKLGPDIDRATLLADFAQHASTWGGSPPTDYVAMGWEVLLDQAKEWAPEAFTPQPRTCLCCKYIKNRQGDGARVAGDVAPLEPLNDDYTFLTIAGWGLQAWSPYCRKEHPIPESVTVPGDKLIAQDDPTARYRKRTWIVARASQQFARWIAKRCCGQHRHVSLEGHAPGSAIRRCRTSQVYPWPFVENLTQGILAGVLPGGLRTSGCETTDVLDGGEAPPLASISASSLDLQGGMAQEPRPPDDSARRVGDSGEARALIRRFALAYVAYAKAQPTGTVDAWRGAAARGEALVELAGSVEEGARALFKARSDLGLDNLKGIFDSDLDRHLAPDALLYLRDQAGHGVAARDTGIKVREECKPHQSAADVLDQCYEGSWKDVHAARVLVLPRRRRDLLQGVRSSPQGAVPKQNPDRTLSLEKRLIHDQRRVNETTDKTWHPPAAQPFHRQLARLIVWWSVKLPRIPILLSKLDVKGAFKLLWVDPQDVGTFATDLPWHPEACSAPRGPEEAPAPQTTDPDTQLDQQVQLCLDRGLAEGLTLISLVLTFGWAGSPGEWTPWGDSVAAVHSQHAPGNSAWEGPFKFQSYILMDDLVLVEPALGMRPWTSRSLAEKTIEKLLGPAAVNQDKKHQEGYFSTNKIVWGLEYRTDEMQVAIPEPRLLKGAYLLSDTCYDSGYKGARLRDMQVLRGTGTSWMAAMPALATELRAVDAFLTPQADGILRPKVEPGAEEAAWQDLWDTCELLRLLLARPEVWGERFTVSMYTLLDVRERLALPGEAAKVVWVTTDATTSVAFGADWTEKIYLRQDLKDYKGMLGEALGDSDDSTVEIALGEAMAYIVLAGRQGPSWSGRIVLLATDNMAFTNWLKKRHPRPRLVRHLFRILHYLECKYNFMTIGHFFRTYHNVTADFGSRASQEEVKRRMDELGLSSVDAAHEWADLVANGVRRRVLRLLGGDAEDGRIALQLREARLKRRFREDPDPSAGPVWAILATLGPDPTGRSACKAARQAARLGAQRIALDAPRQLPLGEAARSLQEQGFTVSTEDLLATEVGELVARRRALLLGTRHVGDEQQAWTFDTLDLRRPIAPAVGPVLQPPSALPPDAWLLHARFEADPRMRRAEDRLLPVGVGHLWSDKGREVVYSTGGPLPTIQADWTTHPPPLIRDFKGPGHGVRRVTLEESWLAVGGTLEDFPTPQDDATAAHVTRLIAGDTGARLAGAIALWAGAALDWEASAGACFDLDAQAKEPGLVWQDMGGTQDEHDAARAAGASTLPEIARPPRKQKMPQLGLVSISAPEHLVDLAPDVPVFAEVQEWVHKKLASGLAHSTRTSYGEAWSKWLWWCTRRGIPPLFEGDSKRQVTEDEEELLRFIGYLGWLGKGNGTILSTLFALQGGHVRAGGGDPLVGKKRIKVLIDSLQKGGPKEERKLGVTPRMMIWLKKELSPTPPCQGERATRGPDFDSVVLRGALCTGFFYLCRAKEIVDSGGVDEQMCLRGVDVAFHDKEGGAAAPGVGSAAKALITFRKTKTDQRAFGACRTHHRAEAEVCPVEALELLRLHAPERFQEGSEGRRPLFPTLHAA</sequence>
<dbReference type="PANTHER" id="PTHR45725">
    <property type="entry name" value="FORMIN HOMOLOGY 2 FAMILY MEMBER"/>
    <property type="match status" value="1"/>
</dbReference>
<feature type="compositionally biased region" description="Basic and acidic residues" evidence="2">
    <location>
        <begin position="762"/>
        <end position="773"/>
    </location>
</feature>
<feature type="region of interest" description="Disordered" evidence="2">
    <location>
        <begin position="1074"/>
        <end position="1109"/>
    </location>
</feature>
<keyword evidence="4" id="KW-1185">Reference proteome</keyword>
<dbReference type="InterPro" id="IPR010998">
    <property type="entry name" value="Integrase_recombinase_N"/>
</dbReference>
<protein>
    <submittedName>
        <fullName evidence="3">Uncharacterized protein</fullName>
    </submittedName>
</protein>
<keyword evidence="1" id="KW-0238">DNA-binding</keyword>
<comment type="caution">
    <text evidence="3">The sequence shown here is derived from an EMBL/GenBank/DDBJ whole genome shotgun (WGS) entry which is preliminary data.</text>
</comment>
<feature type="region of interest" description="Disordered" evidence="2">
    <location>
        <begin position="1249"/>
        <end position="1280"/>
    </location>
</feature>
<feature type="region of interest" description="Disordered" evidence="2">
    <location>
        <begin position="714"/>
        <end position="733"/>
    </location>
</feature>
<feature type="compositionally biased region" description="Basic and acidic residues" evidence="2">
    <location>
        <begin position="1802"/>
        <end position="1813"/>
    </location>
</feature>
<reference evidence="3" key="1">
    <citation type="submission" date="2023-10" db="EMBL/GenBank/DDBJ databases">
        <authorList>
            <person name="Chen Y."/>
            <person name="Shah S."/>
            <person name="Dougan E. K."/>
            <person name="Thang M."/>
            <person name="Chan C."/>
        </authorList>
    </citation>
    <scope>NUCLEOTIDE SEQUENCE [LARGE SCALE GENOMIC DNA]</scope>
</reference>
<organism evidence="3 4">
    <name type="scientific">Prorocentrum cordatum</name>
    <dbReference type="NCBI Taxonomy" id="2364126"/>
    <lineage>
        <taxon>Eukaryota</taxon>
        <taxon>Sar</taxon>
        <taxon>Alveolata</taxon>
        <taxon>Dinophyceae</taxon>
        <taxon>Prorocentrales</taxon>
        <taxon>Prorocentraceae</taxon>
        <taxon>Prorocentrum</taxon>
    </lineage>
</organism>
<evidence type="ECO:0000256" key="2">
    <source>
        <dbReference type="SAM" id="MobiDB-lite"/>
    </source>
</evidence>
<feature type="region of interest" description="Disordered" evidence="2">
    <location>
        <begin position="528"/>
        <end position="575"/>
    </location>
</feature>
<evidence type="ECO:0000256" key="1">
    <source>
        <dbReference type="ARBA" id="ARBA00023125"/>
    </source>
</evidence>
<feature type="compositionally biased region" description="Low complexity" evidence="2">
    <location>
        <begin position="1074"/>
        <end position="1088"/>
    </location>
</feature>
<feature type="compositionally biased region" description="Basic and acidic residues" evidence="2">
    <location>
        <begin position="1190"/>
        <end position="1202"/>
    </location>
</feature>
<feature type="compositionally biased region" description="Low complexity" evidence="2">
    <location>
        <begin position="2071"/>
        <end position="2082"/>
    </location>
</feature>
<feature type="region of interest" description="Disordered" evidence="2">
    <location>
        <begin position="88"/>
        <end position="163"/>
    </location>
</feature>